<dbReference type="InterPro" id="IPR003749">
    <property type="entry name" value="ThiS/MoaD-like"/>
</dbReference>
<evidence type="ECO:0000313" key="1">
    <source>
        <dbReference type="EMBL" id="PPE66508.1"/>
    </source>
</evidence>
<comment type="caution">
    <text evidence="1">The sequence shown here is derived from an EMBL/GenBank/DDBJ whole genome shotgun (WGS) entry which is preliminary data.</text>
</comment>
<proteinExistence type="predicted"/>
<dbReference type="OrthoDB" id="8688000at2"/>
<dbReference type="InterPro" id="IPR012675">
    <property type="entry name" value="Beta-grasp_dom_sf"/>
</dbReference>
<dbReference type="CDD" id="cd00565">
    <property type="entry name" value="Ubl_ThiS"/>
    <property type="match status" value="1"/>
</dbReference>
<dbReference type="Gene3D" id="3.10.20.30">
    <property type="match status" value="1"/>
</dbReference>
<dbReference type="InterPro" id="IPR010035">
    <property type="entry name" value="Thi_S"/>
</dbReference>
<sequence length="73" mass="7800">MNPQATACRVLVNGEAYDVEPGTTLEGLLDRLGFAPPSVATAIDGQFVPRQQRASRVLQEGDRITCFQPIVGG</sequence>
<dbReference type="EMBL" id="PSNX01000007">
    <property type="protein sequence ID" value="PPE66508.1"/>
    <property type="molecule type" value="Genomic_DNA"/>
</dbReference>
<gene>
    <name evidence="1" type="primary">thiS</name>
    <name evidence="1" type="ORF">C1704_09385</name>
</gene>
<dbReference type="SUPFAM" id="SSF54285">
    <property type="entry name" value="MoaD/ThiS"/>
    <property type="match status" value="1"/>
</dbReference>
<evidence type="ECO:0000313" key="2">
    <source>
        <dbReference type="Proteomes" id="UP000238605"/>
    </source>
</evidence>
<dbReference type="AlphaFoldDB" id="A0A2S5SUU0"/>
<dbReference type="Proteomes" id="UP000238605">
    <property type="component" value="Unassembled WGS sequence"/>
</dbReference>
<accession>A0A2S5SUU0</accession>
<dbReference type="RefSeq" id="WP_104302454.1">
    <property type="nucleotide sequence ID" value="NZ_PSNX01000007.1"/>
</dbReference>
<reference evidence="1 2" key="1">
    <citation type="submission" date="2018-02" db="EMBL/GenBank/DDBJ databases">
        <title>Reclassifiation of [Polyangium] brachysporum DSM 7029 as Guopingzhaonella breviflexa gen. nov., sp. nov., a member of the family Comamonadaceae.</title>
        <authorList>
            <person name="Tang B."/>
        </authorList>
    </citation>
    <scope>NUCLEOTIDE SEQUENCE [LARGE SCALE GENOMIC DNA]</scope>
    <source>
        <strain evidence="1 2">BCRC 80649</strain>
    </source>
</reference>
<organism evidence="1 2">
    <name type="scientific">Caldimonas caldifontis</name>
    <dbReference type="NCBI Taxonomy" id="1452508"/>
    <lineage>
        <taxon>Bacteria</taxon>
        <taxon>Pseudomonadati</taxon>
        <taxon>Pseudomonadota</taxon>
        <taxon>Betaproteobacteria</taxon>
        <taxon>Burkholderiales</taxon>
        <taxon>Sphaerotilaceae</taxon>
        <taxon>Caldimonas</taxon>
    </lineage>
</organism>
<dbReference type="PANTHER" id="PTHR34472">
    <property type="entry name" value="SULFUR CARRIER PROTEIN THIS"/>
    <property type="match status" value="1"/>
</dbReference>
<dbReference type="NCBIfam" id="TIGR01683">
    <property type="entry name" value="thiS"/>
    <property type="match status" value="1"/>
</dbReference>
<dbReference type="InterPro" id="IPR016155">
    <property type="entry name" value="Mopterin_synth/thiamin_S_b"/>
</dbReference>
<name>A0A2S5SUU0_9BURK</name>
<protein>
    <submittedName>
        <fullName evidence="1">Thiamine biosynthesis protein ThiS</fullName>
    </submittedName>
</protein>
<dbReference type="PANTHER" id="PTHR34472:SF1">
    <property type="entry name" value="SULFUR CARRIER PROTEIN THIS"/>
    <property type="match status" value="1"/>
</dbReference>
<dbReference type="Pfam" id="PF02597">
    <property type="entry name" value="ThiS"/>
    <property type="match status" value="1"/>
</dbReference>
<keyword evidence="2" id="KW-1185">Reference proteome</keyword>